<dbReference type="Proteomes" id="UP000286268">
    <property type="component" value="Chromosome"/>
</dbReference>
<dbReference type="AlphaFoldDB" id="A0A3R5QVV5"/>
<evidence type="ECO:0000313" key="2">
    <source>
        <dbReference type="Proteomes" id="UP000286268"/>
    </source>
</evidence>
<evidence type="ECO:0000313" key="1">
    <source>
        <dbReference type="EMBL" id="QAA33467.1"/>
    </source>
</evidence>
<sequence length="239" mass="28016">MFKETLQFYSDDSALTLQYIKGIMFLLGDIKEFEIFKNEKDSPYKTLDNNKLYSFILRDDKNNELWLKNPFCSYGKAGEYATNKILKLLGILDSFKLKEKDYVKEVNLTPIHKLNLLISTASSKSNNNNHHFWIVSNFKYAYELLKVKESLSTFGLCCAAKQKDIKVPPALKIFEPKEEPIVEKALNKHNKKEHKYDEFAINNEYVFFMHYNEKDIDTLKNIVLDIIDKYNGSYHILPV</sequence>
<gene>
    <name evidence="1" type="ORF">C1I91_18450</name>
</gene>
<dbReference type="EMBL" id="CP025746">
    <property type="protein sequence ID" value="QAA33467.1"/>
    <property type="molecule type" value="Genomic_DNA"/>
</dbReference>
<dbReference type="RefSeq" id="WP_128214190.1">
    <property type="nucleotide sequence ID" value="NZ_CP025746.1"/>
</dbReference>
<accession>A0A3R5QVV5</accession>
<dbReference type="OrthoDB" id="2111766at2"/>
<proteinExistence type="predicted"/>
<organism evidence="1 2">
    <name type="scientific">Clostridium manihotivorum</name>
    <dbReference type="NCBI Taxonomy" id="2320868"/>
    <lineage>
        <taxon>Bacteria</taxon>
        <taxon>Bacillati</taxon>
        <taxon>Bacillota</taxon>
        <taxon>Clostridia</taxon>
        <taxon>Eubacteriales</taxon>
        <taxon>Clostridiaceae</taxon>
        <taxon>Clostridium</taxon>
    </lineage>
</organism>
<protein>
    <submittedName>
        <fullName evidence="1">Uncharacterized protein</fullName>
    </submittedName>
</protein>
<keyword evidence="2" id="KW-1185">Reference proteome</keyword>
<name>A0A3R5QVV5_9CLOT</name>
<reference evidence="1 2" key="1">
    <citation type="submission" date="2018-01" db="EMBL/GenBank/DDBJ databases">
        <title>Genome Sequencing and Assembly of Anaerobacter polyendosporus strain CT4.</title>
        <authorList>
            <person name="Tachaapaikoon C."/>
            <person name="Sutheeworapong S."/>
            <person name="Jenjaroenpun P."/>
            <person name="Wongsurawat T."/>
            <person name="Nookeaw I."/>
            <person name="Cheawchanlertfa P."/>
            <person name="Kosugi A."/>
            <person name="Cheevadhanarak S."/>
            <person name="Ratanakhanokchai K."/>
        </authorList>
    </citation>
    <scope>NUCLEOTIDE SEQUENCE [LARGE SCALE GENOMIC DNA]</scope>
    <source>
        <strain evidence="1 2">CT4</strain>
    </source>
</reference>
<dbReference type="KEGG" id="cmah:C1I91_18450"/>